<feature type="transmembrane region" description="Helical" evidence="9">
    <location>
        <begin position="152"/>
        <end position="175"/>
    </location>
</feature>
<feature type="transmembrane region" description="Helical" evidence="9">
    <location>
        <begin position="127"/>
        <end position="146"/>
    </location>
</feature>
<dbReference type="InterPro" id="IPR020846">
    <property type="entry name" value="MFS_dom"/>
</dbReference>
<keyword evidence="5 9" id="KW-0472">Membrane</keyword>
<keyword evidence="4 9" id="KW-1133">Transmembrane helix</keyword>
<evidence type="ECO:0000256" key="2">
    <source>
        <dbReference type="ARBA" id="ARBA00022475"/>
    </source>
</evidence>
<dbReference type="EMBL" id="BLKM01008464">
    <property type="protein sequence ID" value="GFG33731.1"/>
    <property type="molecule type" value="Genomic_DNA"/>
</dbReference>
<feature type="transmembrane region" description="Helical" evidence="9">
    <location>
        <begin position="360"/>
        <end position="382"/>
    </location>
</feature>
<feature type="transmembrane region" description="Helical" evidence="9">
    <location>
        <begin position="463"/>
        <end position="482"/>
    </location>
</feature>
<protein>
    <recommendedName>
        <fullName evidence="10">Major facilitator superfamily (MFS) profile domain-containing protein</fullName>
    </recommendedName>
</protein>
<dbReference type="PRINTS" id="PR00171">
    <property type="entry name" value="SUGRTRNSPORT"/>
</dbReference>
<keyword evidence="12" id="KW-1185">Reference proteome</keyword>
<keyword evidence="8" id="KW-0813">Transport</keyword>
<feature type="transmembrane region" description="Helical" evidence="9">
    <location>
        <begin position="296"/>
        <end position="319"/>
    </location>
</feature>
<dbReference type="Gene3D" id="1.20.1250.20">
    <property type="entry name" value="MFS general substrate transporter like domains"/>
    <property type="match status" value="1"/>
</dbReference>
<feature type="transmembrane region" description="Helical" evidence="9">
    <location>
        <begin position="331"/>
        <end position="353"/>
    </location>
</feature>
<feature type="transmembrane region" description="Helical" evidence="9">
    <location>
        <begin position="211"/>
        <end position="232"/>
    </location>
</feature>
<dbReference type="InterPro" id="IPR005828">
    <property type="entry name" value="MFS_sugar_transport-like"/>
</dbReference>
<dbReference type="AlphaFoldDB" id="A0A6L2PMC8"/>
<dbReference type="PROSITE" id="PS00217">
    <property type="entry name" value="SUGAR_TRANSPORT_2"/>
    <property type="match status" value="1"/>
</dbReference>
<dbReference type="SUPFAM" id="SSF103473">
    <property type="entry name" value="MFS general substrate transporter"/>
    <property type="match status" value="1"/>
</dbReference>
<feature type="transmembrane region" description="Helical" evidence="9">
    <location>
        <begin position="394"/>
        <end position="419"/>
    </location>
</feature>
<dbReference type="Proteomes" id="UP000502823">
    <property type="component" value="Unassembled WGS sequence"/>
</dbReference>
<evidence type="ECO:0000256" key="8">
    <source>
        <dbReference type="RuleBase" id="RU003346"/>
    </source>
</evidence>
<gene>
    <name evidence="11" type="ORF">Cfor_05476</name>
</gene>
<sequence>MNEYVQERRKLAGHHVPTYGAVVDPTADDLEPLLEDMDAKVGISTQTLVSNQEQKGAKLPQYAAAVSVTLGAFALGNVLAWTSPTEVELVPHLGVTSWAWVGAIMALGAAAAVIPIGYLIDKVGRKYTMLGLALPFAGGWAFIAWADRSEALYMVGRFITGMMGGAFSLTAPVYTSEISEKEIRGSLGSYFQLMLTIGILFVYAVGSETSVFVLSVICGVVPLVFGAIFWFMPETPLYYLQKGEKDKAQASLQWFRGRNYDVAAELQEMQATVDEAAAQKLSFLEAFRTTEAKKSLMIAFGLMFFQQLSGVNAVIFYTTNIFRDAGSDLKPSLATIIVGVIQVVATFISTLVVDRLGRRILLLISDFVMAICALLLGVYFYLKTETDTDVNSLGWLPLTSVCVFIIVFSLGYGPIPWMMVGELFAPQIKGFASSLSCVLNWILAFLVTRFYSDLKDEFGTHTTFWIFAVISAIGTVFVFFIVPETKGKTLDEIQKELGGSASAP</sequence>
<evidence type="ECO:0000313" key="11">
    <source>
        <dbReference type="EMBL" id="GFG33731.1"/>
    </source>
</evidence>
<evidence type="ECO:0000256" key="4">
    <source>
        <dbReference type="ARBA" id="ARBA00022989"/>
    </source>
</evidence>
<feature type="domain" description="Major facilitator superfamily (MFS) profile" evidence="10">
    <location>
        <begin position="60"/>
        <end position="486"/>
    </location>
</feature>
<reference evidence="12" key="1">
    <citation type="submission" date="2020-01" db="EMBL/GenBank/DDBJ databases">
        <title>Draft genome sequence of the Termite Coptotermes fromosanus.</title>
        <authorList>
            <person name="Itakura S."/>
            <person name="Yosikawa Y."/>
            <person name="Umezawa K."/>
        </authorList>
    </citation>
    <scope>NUCLEOTIDE SEQUENCE [LARGE SCALE GENOMIC DNA]</scope>
</reference>
<dbReference type="GO" id="GO:0051119">
    <property type="term" value="F:sugar transmembrane transporter activity"/>
    <property type="evidence" value="ECO:0007669"/>
    <property type="project" value="InterPro"/>
</dbReference>
<dbReference type="InterPro" id="IPR050549">
    <property type="entry name" value="MFS_Trehalose_Transporter"/>
</dbReference>
<dbReference type="OrthoDB" id="6612291at2759"/>
<evidence type="ECO:0000256" key="3">
    <source>
        <dbReference type="ARBA" id="ARBA00022692"/>
    </source>
</evidence>
<comment type="similarity">
    <text evidence="7">Belongs to the major facilitator superfamily. Sugar transporter (TC 2.A.1.1) family. Trehalose transporter subfamily.</text>
</comment>
<evidence type="ECO:0000313" key="12">
    <source>
        <dbReference type="Proteomes" id="UP000502823"/>
    </source>
</evidence>
<keyword evidence="3 9" id="KW-0812">Transmembrane</keyword>
<evidence type="ECO:0000256" key="6">
    <source>
        <dbReference type="ARBA" id="ARBA00023180"/>
    </source>
</evidence>
<comment type="subcellular location">
    <subcellularLocation>
        <location evidence="1">Cell membrane</location>
        <topology evidence="1">Multi-pass membrane protein</topology>
    </subcellularLocation>
</comment>
<evidence type="ECO:0000256" key="5">
    <source>
        <dbReference type="ARBA" id="ARBA00023136"/>
    </source>
</evidence>
<dbReference type="PROSITE" id="PS50850">
    <property type="entry name" value="MFS"/>
    <property type="match status" value="1"/>
</dbReference>
<dbReference type="InterPro" id="IPR003663">
    <property type="entry name" value="Sugar/inositol_transpt"/>
</dbReference>
<dbReference type="Pfam" id="PF00083">
    <property type="entry name" value="Sugar_tr"/>
    <property type="match status" value="1"/>
</dbReference>
<feature type="transmembrane region" description="Helical" evidence="9">
    <location>
        <begin position="97"/>
        <end position="120"/>
    </location>
</feature>
<accession>A0A6L2PMC8</accession>
<name>A0A6L2PMC8_COPFO</name>
<feature type="transmembrane region" description="Helical" evidence="9">
    <location>
        <begin position="431"/>
        <end position="451"/>
    </location>
</feature>
<dbReference type="PROSITE" id="PS00216">
    <property type="entry name" value="SUGAR_TRANSPORT_1"/>
    <property type="match status" value="1"/>
</dbReference>
<dbReference type="FunCoup" id="A0A6L2PMC8">
    <property type="interactions" value="140"/>
</dbReference>
<dbReference type="InterPro" id="IPR036259">
    <property type="entry name" value="MFS_trans_sf"/>
</dbReference>
<dbReference type="NCBIfam" id="TIGR00879">
    <property type="entry name" value="SP"/>
    <property type="match status" value="1"/>
</dbReference>
<dbReference type="InParanoid" id="A0A6L2PMC8"/>
<evidence type="ECO:0000256" key="7">
    <source>
        <dbReference type="ARBA" id="ARBA00024348"/>
    </source>
</evidence>
<feature type="transmembrane region" description="Helical" evidence="9">
    <location>
        <begin position="187"/>
        <end position="205"/>
    </location>
</feature>
<evidence type="ECO:0000256" key="9">
    <source>
        <dbReference type="SAM" id="Phobius"/>
    </source>
</evidence>
<dbReference type="GO" id="GO:0005886">
    <property type="term" value="C:plasma membrane"/>
    <property type="evidence" value="ECO:0007669"/>
    <property type="project" value="UniProtKB-SubCell"/>
</dbReference>
<organism evidence="11 12">
    <name type="scientific">Coptotermes formosanus</name>
    <name type="common">Formosan subterranean termite</name>
    <dbReference type="NCBI Taxonomy" id="36987"/>
    <lineage>
        <taxon>Eukaryota</taxon>
        <taxon>Metazoa</taxon>
        <taxon>Ecdysozoa</taxon>
        <taxon>Arthropoda</taxon>
        <taxon>Hexapoda</taxon>
        <taxon>Insecta</taxon>
        <taxon>Pterygota</taxon>
        <taxon>Neoptera</taxon>
        <taxon>Polyneoptera</taxon>
        <taxon>Dictyoptera</taxon>
        <taxon>Blattodea</taxon>
        <taxon>Blattoidea</taxon>
        <taxon>Termitoidae</taxon>
        <taxon>Rhinotermitidae</taxon>
        <taxon>Coptotermes</taxon>
    </lineage>
</organism>
<dbReference type="InterPro" id="IPR044775">
    <property type="entry name" value="MFS_ERD6/Tret1-like"/>
</dbReference>
<dbReference type="InterPro" id="IPR005829">
    <property type="entry name" value="Sugar_transporter_CS"/>
</dbReference>
<dbReference type="PANTHER" id="PTHR48021:SF1">
    <property type="entry name" value="GH07001P-RELATED"/>
    <property type="match status" value="1"/>
</dbReference>
<comment type="caution">
    <text evidence="11">The sequence shown here is derived from an EMBL/GenBank/DDBJ whole genome shotgun (WGS) entry which is preliminary data.</text>
</comment>
<feature type="transmembrane region" description="Helical" evidence="9">
    <location>
        <begin position="62"/>
        <end position="82"/>
    </location>
</feature>
<dbReference type="PANTHER" id="PTHR48021">
    <property type="match status" value="1"/>
</dbReference>
<evidence type="ECO:0000259" key="10">
    <source>
        <dbReference type="PROSITE" id="PS50850"/>
    </source>
</evidence>
<dbReference type="CDD" id="cd17358">
    <property type="entry name" value="MFS_GLUT6_8_Class3_like"/>
    <property type="match status" value="1"/>
</dbReference>
<evidence type="ECO:0000256" key="1">
    <source>
        <dbReference type="ARBA" id="ARBA00004651"/>
    </source>
</evidence>
<dbReference type="FunFam" id="1.20.1250.20:FF:000055">
    <property type="entry name" value="Facilitated trehalose transporter Tret1-2 homolog"/>
    <property type="match status" value="1"/>
</dbReference>
<proteinExistence type="inferred from homology"/>
<keyword evidence="6" id="KW-0325">Glycoprotein</keyword>
<keyword evidence="2" id="KW-1003">Cell membrane</keyword>